<sequence length="101" mass="11272">MHGRPVLDGGMVDNVPVHALPPGAGDGITLVLLTRRYPRPLPQTAHRFYIQPSHRVPVSGWDYTNPHGIRVAYELGRNDARQLRVRMGERGLATFLENTHG</sequence>
<comment type="caution">
    <text evidence="1">The sequence shown here is derived from an EMBL/GenBank/DDBJ whole genome shotgun (WGS) entry which is preliminary data.</text>
</comment>
<gene>
    <name evidence="1" type="ORF">CARN2_2969</name>
</gene>
<dbReference type="EMBL" id="CABM01000043">
    <property type="protein sequence ID" value="CBH97497.1"/>
    <property type="molecule type" value="Genomic_DNA"/>
</dbReference>
<organism evidence="1">
    <name type="scientific">mine drainage metagenome</name>
    <dbReference type="NCBI Taxonomy" id="410659"/>
    <lineage>
        <taxon>unclassified sequences</taxon>
        <taxon>metagenomes</taxon>
        <taxon>ecological metagenomes</taxon>
    </lineage>
</organism>
<evidence type="ECO:0000313" key="1">
    <source>
        <dbReference type="EMBL" id="CBH97497.1"/>
    </source>
</evidence>
<dbReference type="AlphaFoldDB" id="E6PRE2"/>
<accession>E6PRE2</accession>
<reference evidence="1" key="1">
    <citation type="submission" date="2009-10" db="EMBL/GenBank/DDBJ databases">
        <title>Diversity of trophic interactions inside an arsenic-rich microbial ecosystem.</title>
        <authorList>
            <person name="Bertin P.N."/>
            <person name="Heinrich-Salmeron A."/>
            <person name="Pelletier E."/>
            <person name="Goulhen-Chollet F."/>
            <person name="Arsene-Ploetze F."/>
            <person name="Gallien S."/>
            <person name="Calteau A."/>
            <person name="Vallenet D."/>
            <person name="Casiot C."/>
            <person name="Chane-Woon-Ming B."/>
            <person name="Giloteaux L."/>
            <person name="Barakat M."/>
            <person name="Bonnefoy V."/>
            <person name="Bruneel O."/>
            <person name="Chandler M."/>
            <person name="Cleiss J."/>
            <person name="Duran R."/>
            <person name="Elbaz-Poulichet F."/>
            <person name="Fonknechten N."/>
            <person name="Lauga B."/>
            <person name="Mornico D."/>
            <person name="Ortet P."/>
            <person name="Schaeffer C."/>
            <person name="Siguier P."/>
            <person name="Alexander Thil Smith A."/>
            <person name="Van Dorsselaer A."/>
            <person name="Weissenbach J."/>
            <person name="Medigue C."/>
            <person name="Le Paslier D."/>
        </authorList>
    </citation>
    <scope>NUCLEOTIDE SEQUENCE</scope>
</reference>
<name>E6PRE2_9ZZZZ</name>
<protein>
    <submittedName>
        <fullName evidence="1">Patatin</fullName>
    </submittedName>
</protein>
<proteinExistence type="predicted"/>